<accession>D5C5F7</accession>
<dbReference type="HOGENOM" id="CLU_037612_5_4_6"/>
<dbReference type="PIRSF" id="PIRSF009320">
    <property type="entry name" value="Nuc_binding_HP_1000"/>
    <property type="match status" value="1"/>
</dbReference>
<dbReference type="InterPro" id="IPR002586">
    <property type="entry name" value="CobQ/CobB/MinD/ParA_Nub-bd_dom"/>
</dbReference>
<dbReference type="InterPro" id="IPR050678">
    <property type="entry name" value="DNA_Partitioning_ATPase"/>
</dbReference>
<dbReference type="eggNOG" id="COG1192">
    <property type="taxonomic scope" value="Bacteria"/>
</dbReference>
<evidence type="ECO:0000313" key="2">
    <source>
        <dbReference type="EMBL" id="ADE17011.1"/>
    </source>
</evidence>
<dbReference type="RefSeq" id="WP_013028113.1">
    <property type="nucleotide sequence ID" value="NC_013958.1"/>
</dbReference>
<dbReference type="AlphaFoldDB" id="D5C5F7"/>
<dbReference type="Gene3D" id="3.40.50.300">
    <property type="entry name" value="P-loop containing nucleotide triphosphate hydrolases"/>
    <property type="match status" value="1"/>
</dbReference>
<dbReference type="SUPFAM" id="SSF52540">
    <property type="entry name" value="P-loop containing nucleoside triphosphate hydrolases"/>
    <property type="match status" value="1"/>
</dbReference>
<evidence type="ECO:0000313" key="3">
    <source>
        <dbReference type="Proteomes" id="UP000001844"/>
    </source>
</evidence>
<keyword evidence="3" id="KW-1185">Reference proteome</keyword>
<evidence type="ECO:0000259" key="1">
    <source>
        <dbReference type="Pfam" id="PF01656"/>
    </source>
</evidence>
<dbReference type="EMBL" id="CP001799">
    <property type="protein sequence ID" value="ADE17011.1"/>
    <property type="molecule type" value="Genomic_DNA"/>
</dbReference>
<protein>
    <submittedName>
        <fullName evidence="2">Cobyrinic acid ac-diamide synthase</fullName>
    </submittedName>
</protein>
<sequence length="224" mass="24362">MSIILIGGEKGGTGKTTLSANLAAQRANAGHDVLLVDTDIQGSASYWAATREENGTSPRVNSIQKFGKALASELQDLAKRYEDIIVDAGGRDSVELRAALVVADRVYAPIQASQFDVWTLDRMDSLVAQAQSLNQDLNAWVVINRASPNPSVGEAKEAQNILAEFEHLNLARTIICDRIAYRKAARDGLSVSEVHPQDTKAAAEIDFFYREVYGNDESPNTQTI</sequence>
<gene>
    <name evidence="2" type="ORF">Nhal_4003</name>
</gene>
<dbReference type="OrthoDB" id="69313at2"/>
<reference evidence="2 3" key="1">
    <citation type="submission" date="2009-10" db="EMBL/GenBank/DDBJ databases">
        <title>Complete genome sequence of Nitrosococcus halophilus Nc4, a salt-adapted, aerobic obligate ammonia-oxidizing sulfur purple bacterium.</title>
        <authorList>
            <consortium name="US DOE Joint Genome Institute"/>
            <person name="Campbell M.A."/>
            <person name="Malfatti S.A."/>
            <person name="Chain P.S.G."/>
            <person name="Heidelberg J.F."/>
            <person name="Ward N.L."/>
            <person name="Ward B.B."/>
            <person name="Klotz M.G."/>
        </authorList>
    </citation>
    <scope>NUCLEOTIDE SEQUENCE [LARGE SCALE GENOMIC DNA]</scope>
    <source>
        <strain evidence="3">Nc4</strain>
        <plasmid evidence="3">Plasmid pNHAL01</plasmid>
    </source>
</reference>
<dbReference type="KEGG" id="nhl:Nhal_4003"/>
<dbReference type="Proteomes" id="UP000001844">
    <property type="component" value="Plasmid pNHAL01"/>
</dbReference>
<dbReference type="CDD" id="cd02042">
    <property type="entry name" value="ParAB_family"/>
    <property type="match status" value="1"/>
</dbReference>
<geneLocation type="plasmid" evidence="2 3">
    <name>pNHAL01</name>
</geneLocation>
<keyword evidence="2" id="KW-0614">Plasmid</keyword>
<dbReference type="InterPro" id="IPR027417">
    <property type="entry name" value="P-loop_NTPase"/>
</dbReference>
<dbReference type="PANTHER" id="PTHR13696">
    <property type="entry name" value="P-LOOP CONTAINING NUCLEOSIDE TRIPHOSPHATE HYDROLASE"/>
    <property type="match status" value="1"/>
</dbReference>
<dbReference type="PANTHER" id="PTHR13696:SF96">
    <property type="entry name" value="COBQ_COBB_MIND_PARA NUCLEOTIDE BINDING DOMAIN-CONTAINING PROTEIN"/>
    <property type="match status" value="1"/>
</dbReference>
<organism evidence="2 3">
    <name type="scientific">Nitrosococcus halophilus (strain Nc4)</name>
    <dbReference type="NCBI Taxonomy" id="472759"/>
    <lineage>
        <taxon>Bacteria</taxon>
        <taxon>Pseudomonadati</taxon>
        <taxon>Pseudomonadota</taxon>
        <taxon>Gammaproteobacteria</taxon>
        <taxon>Chromatiales</taxon>
        <taxon>Chromatiaceae</taxon>
        <taxon>Nitrosococcus</taxon>
    </lineage>
</organism>
<dbReference type="Pfam" id="PF01656">
    <property type="entry name" value="CbiA"/>
    <property type="match status" value="1"/>
</dbReference>
<name>D5C5F7_NITHN</name>
<feature type="domain" description="CobQ/CobB/MinD/ParA nucleotide binding" evidence="1">
    <location>
        <begin position="4"/>
        <end position="190"/>
    </location>
</feature>
<proteinExistence type="predicted"/>